<evidence type="ECO:0000313" key="4">
    <source>
        <dbReference type="Proteomes" id="UP000683360"/>
    </source>
</evidence>
<dbReference type="Gene3D" id="3.10.100.10">
    <property type="entry name" value="Mannose-Binding Protein A, subunit A"/>
    <property type="match status" value="1"/>
</dbReference>
<dbReference type="InterPro" id="IPR016186">
    <property type="entry name" value="C-type_lectin-like/link_sf"/>
</dbReference>
<accession>A0A8S3UKF2</accession>
<evidence type="ECO:0000313" key="3">
    <source>
        <dbReference type="EMBL" id="CAG2246567.1"/>
    </source>
</evidence>
<proteinExistence type="predicted"/>
<dbReference type="CDD" id="cd00037">
    <property type="entry name" value="CLECT"/>
    <property type="match status" value="1"/>
</dbReference>
<dbReference type="InterPro" id="IPR001304">
    <property type="entry name" value="C-type_lectin-like"/>
</dbReference>
<dbReference type="SUPFAM" id="SSF56436">
    <property type="entry name" value="C-type lectin-like"/>
    <property type="match status" value="1"/>
</dbReference>
<dbReference type="EMBL" id="CAJPWZ010002874">
    <property type="protein sequence ID" value="CAG2246567.1"/>
    <property type="molecule type" value="Genomic_DNA"/>
</dbReference>
<feature type="chain" id="PRO_5035926794" description="C-type lectin domain-containing protein" evidence="1">
    <location>
        <begin position="26"/>
        <end position="218"/>
    </location>
</feature>
<protein>
    <recommendedName>
        <fullName evidence="2">C-type lectin domain-containing protein</fullName>
    </recommendedName>
</protein>
<dbReference type="AlphaFoldDB" id="A0A8S3UKF2"/>
<dbReference type="InterPro" id="IPR016187">
    <property type="entry name" value="CTDL_fold"/>
</dbReference>
<name>A0A8S3UKF2_MYTED</name>
<dbReference type="PROSITE" id="PS50041">
    <property type="entry name" value="C_TYPE_LECTIN_2"/>
    <property type="match status" value="1"/>
</dbReference>
<dbReference type="Pfam" id="PF00059">
    <property type="entry name" value="Lectin_C"/>
    <property type="match status" value="1"/>
</dbReference>
<evidence type="ECO:0000259" key="2">
    <source>
        <dbReference type="PROSITE" id="PS50041"/>
    </source>
</evidence>
<feature type="domain" description="C-type lectin" evidence="2">
    <location>
        <begin position="117"/>
        <end position="218"/>
    </location>
</feature>
<feature type="signal peptide" evidence="1">
    <location>
        <begin position="1"/>
        <end position="25"/>
    </location>
</feature>
<keyword evidence="4" id="KW-1185">Reference proteome</keyword>
<keyword evidence="1" id="KW-0732">Signal</keyword>
<sequence>MTICSLLFYTTVCFITTCLSNLVNANVKEFKSFQTTGSTRALQSQNTIDVDSASMIECALLCLSNRQCCLASFSDGQSTCRIDNSEKCEIGTETITGWNTIRRDIYLPTTNTRSISFGNSTYCIIEEHEEWQMANESCQGLGGKLVELETQEENEFIKNALMTISSGVEGYWIGGYNFNNDGDLEWISQPNQAMPITDWNMQTYPQPDGLLTQHCVMI</sequence>
<gene>
    <name evidence="3" type="ORF">MEDL_58543</name>
</gene>
<organism evidence="3 4">
    <name type="scientific">Mytilus edulis</name>
    <name type="common">Blue mussel</name>
    <dbReference type="NCBI Taxonomy" id="6550"/>
    <lineage>
        <taxon>Eukaryota</taxon>
        <taxon>Metazoa</taxon>
        <taxon>Spiralia</taxon>
        <taxon>Lophotrochozoa</taxon>
        <taxon>Mollusca</taxon>
        <taxon>Bivalvia</taxon>
        <taxon>Autobranchia</taxon>
        <taxon>Pteriomorphia</taxon>
        <taxon>Mytilida</taxon>
        <taxon>Mytiloidea</taxon>
        <taxon>Mytilidae</taxon>
        <taxon>Mytilinae</taxon>
        <taxon>Mytilus</taxon>
    </lineage>
</organism>
<evidence type="ECO:0000256" key="1">
    <source>
        <dbReference type="SAM" id="SignalP"/>
    </source>
</evidence>
<dbReference type="Proteomes" id="UP000683360">
    <property type="component" value="Unassembled WGS sequence"/>
</dbReference>
<comment type="caution">
    <text evidence="3">The sequence shown here is derived from an EMBL/GenBank/DDBJ whole genome shotgun (WGS) entry which is preliminary data.</text>
</comment>
<dbReference type="OrthoDB" id="6113286at2759"/>
<reference evidence="3" key="1">
    <citation type="submission" date="2021-03" db="EMBL/GenBank/DDBJ databases">
        <authorList>
            <person name="Bekaert M."/>
        </authorList>
    </citation>
    <scope>NUCLEOTIDE SEQUENCE</scope>
</reference>